<gene>
    <name evidence="3" type="ORF">psyc5s11_39410</name>
</gene>
<keyword evidence="1" id="KW-0812">Transmembrane</keyword>
<name>A0ABN6J0L9_9CLOT</name>
<sequence>MIETKCIRYPLIDFLYYSAVTITTTGYGDILPNSTIIRTSIMFETFFVSLLFFRTGDWRENDI</sequence>
<dbReference type="Gene3D" id="1.10.287.70">
    <property type="match status" value="1"/>
</dbReference>
<dbReference type="EMBL" id="AP024849">
    <property type="protein sequence ID" value="BCZ47874.1"/>
    <property type="molecule type" value="Genomic_DNA"/>
</dbReference>
<keyword evidence="1" id="KW-0472">Membrane</keyword>
<dbReference type="Proteomes" id="UP000824633">
    <property type="component" value="Chromosome"/>
</dbReference>
<evidence type="ECO:0000256" key="1">
    <source>
        <dbReference type="SAM" id="Phobius"/>
    </source>
</evidence>
<evidence type="ECO:0000259" key="2">
    <source>
        <dbReference type="Pfam" id="PF07885"/>
    </source>
</evidence>
<feature type="transmembrane region" description="Helical" evidence="1">
    <location>
        <begin position="35"/>
        <end position="53"/>
    </location>
</feature>
<evidence type="ECO:0000313" key="4">
    <source>
        <dbReference type="Proteomes" id="UP000824633"/>
    </source>
</evidence>
<proteinExistence type="predicted"/>
<organism evidence="3 4">
    <name type="scientific">Clostridium gelidum</name>
    <dbReference type="NCBI Taxonomy" id="704125"/>
    <lineage>
        <taxon>Bacteria</taxon>
        <taxon>Bacillati</taxon>
        <taxon>Bacillota</taxon>
        <taxon>Clostridia</taxon>
        <taxon>Eubacteriales</taxon>
        <taxon>Clostridiaceae</taxon>
        <taxon>Clostridium</taxon>
    </lineage>
</organism>
<dbReference type="RefSeq" id="WP_224034184.1">
    <property type="nucleotide sequence ID" value="NZ_AP024849.1"/>
</dbReference>
<accession>A0ABN6J0L9</accession>
<feature type="domain" description="Potassium channel" evidence="2">
    <location>
        <begin position="11"/>
        <end position="53"/>
    </location>
</feature>
<dbReference type="SUPFAM" id="SSF81324">
    <property type="entry name" value="Voltage-gated potassium channels"/>
    <property type="match status" value="1"/>
</dbReference>
<keyword evidence="1" id="KW-1133">Transmembrane helix</keyword>
<protein>
    <recommendedName>
        <fullName evidence="2">Potassium channel domain-containing protein</fullName>
    </recommendedName>
</protein>
<dbReference type="InterPro" id="IPR013099">
    <property type="entry name" value="K_chnl_dom"/>
</dbReference>
<evidence type="ECO:0000313" key="3">
    <source>
        <dbReference type="EMBL" id="BCZ47874.1"/>
    </source>
</evidence>
<keyword evidence="4" id="KW-1185">Reference proteome</keyword>
<reference evidence="4" key="1">
    <citation type="submission" date="2021-07" db="EMBL/GenBank/DDBJ databases">
        <title>Complete genome sequencing of a Clostridium isolate.</title>
        <authorList>
            <person name="Ueki A."/>
            <person name="Tonouchi A."/>
        </authorList>
    </citation>
    <scope>NUCLEOTIDE SEQUENCE [LARGE SCALE GENOMIC DNA]</scope>
    <source>
        <strain evidence="4">C5S11</strain>
    </source>
</reference>
<dbReference type="Pfam" id="PF07885">
    <property type="entry name" value="Ion_trans_2"/>
    <property type="match status" value="1"/>
</dbReference>